<dbReference type="Proteomes" id="UP000472274">
    <property type="component" value="Unplaced"/>
</dbReference>
<evidence type="ECO:0000256" key="3">
    <source>
        <dbReference type="ARBA" id="ARBA00022737"/>
    </source>
</evidence>
<evidence type="ECO:0000313" key="9">
    <source>
        <dbReference type="Ensembl" id="ENSTMTP00000007850.1"/>
    </source>
</evidence>
<feature type="compositionally biased region" description="Basic residues" evidence="7">
    <location>
        <begin position="60"/>
        <end position="71"/>
    </location>
</feature>
<dbReference type="AlphaFoldDB" id="A0A674IG88"/>
<feature type="region of interest" description="Disordered" evidence="7">
    <location>
        <begin position="209"/>
        <end position="271"/>
    </location>
</feature>
<dbReference type="InterPro" id="IPR051845">
    <property type="entry name" value="Znf385"/>
</dbReference>
<keyword evidence="2" id="KW-0479">Metal-binding</keyword>
<dbReference type="Ensembl" id="ENSTMTT00000008107.1">
    <property type="protein sequence ID" value="ENSTMTP00000007850.1"/>
    <property type="gene ID" value="ENSTMTG00000005711.1"/>
</dbReference>
<dbReference type="InterPro" id="IPR013087">
    <property type="entry name" value="Znf_C2H2_type"/>
</dbReference>
<dbReference type="PROSITE" id="PS00028">
    <property type="entry name" value="ZINC_FINGER_C2H2_1"/>
    <property type="match status" value="1"/>
</dbReference>
<accession>A0A674IG88</accession>
<dbReference type="GeneTree" id="ENSGT00940000157202"/>
<evidence type="ECO:0000256" key="1">
    <source>
        <dbReference type="ARBA" id="ARBA00004123"/>
    </source>
</evidence>
<dbReference type="GO" id="GO:0003676">
    <property type="term" value="F:nucleic acid binding"/>
    <property type="evidence" value="ECO:0007669"/>
    <property type="project" value="InterPro"/>
</dbReference>
<protein>
    <recommendedName>
        <fullName evidence="8">C2H2-type domain-containing protein</fullName>
    </recommendedName>
</protein>
<dbReference type="InParanoid" id="A0A674IG88"/>
<dbReference type="Pfam" id="PF12874">
    <property type="entry name" value="zf-met"/>
    <property type="match status" value="3"/>
</dbReference>
<sequence length="338" mass="36424">MKRPLSLSHPAENRLQLVETAGSPSEQRVKREKKHQSFTLCEVCNIQLNSAAQAQIHYNGKSHQKRLKQLSKGKVPAGPSGHSSPLLASLSVPGRPLHPPLDIKHFLTFRFNGTSPLNLFPNFNTMDPVQKAVINHTFGVPSPLKKKQFISCNICHLRFNSANQAEAHYKGHKHARRLKAIEAVKNKQKTAAPDAECSSLVLTPTSEESSAELSSSVPALVSPPVSELSEGPSDAASVASLPALGAETPATESGSSVGSAPDRGKEGKKSKQHLYCPTCKVTVNSASQLEAHNTGKGLSRWPCPGLASQVPRASEQHWGGRALWRYFPIAGGQQGREN</sequence>
<dbReference type="Gene3D" id="3.30.160.60">
    <property type="entry name" value="Classic Zinc Finger"/>
    <property type="match status" value="3"/>
</dbReference>
<evidence type="ECO:0000259" key="8">
    <source>
        <dbReference type="PROSITE" id="PS00028"/>
    </source>
</evidence>
<feature type="region of interest" description="Disordered" evidence="7">
    <location>
        <begin position="60"/>
        <end position="83"/>
    </location>
</feature>
<evidence type="ECO:0000313" key="10">
    <source>
        <dbReference type="Proteomes" id="UP000472274"/>
    </source>
</evidence>
<keyword evidence="3" id="KW-0677">Repeat</keyword>
<evidence type="ECO:0000256" key="2">
    <source>
        <dbReference type="ARBA" id="ARBA00022723"/>
    </source>
</evidence>
<evidence type="ECO:0000256" key="5">
    <source>
        <dbReference type="ARBA" id="ARBA00022833"/>
    </source>
</evidence>
<dbReference type="GO" id="GO:0005634">
    <property type="term" value="C:nucleus"/>
    <property type="evidence" value="ECO:0007669"/>
    <property type="project" value="UniProtKB-SubCell"/>
</dbReference>
<keyword evidence="10" id="KW-1185">Reference proteome</keyword>
<dbReference type="GO" id="GO:0008270">
    <property type="term" value="F:zinc ion binding"/>
    <property type="evidence" value="ECO:0007669"/>
    <property type="project" value="UniProtKB-KW"/>
</dbReference>
<keyword evidence="6" id="KW-0539">Nucleus</keyword>
<keyword evidence="5" id="KW-0862">Zinc</keyword>
<keyword evidence="4" id="KW-0863">Zinc-finger</keyword>
<name>A0A674IG88_9SAUR</name>
<reference evidence="9" key="1">
    <citation type="submission" date="2025-08" db="UniProtKB">
        <authorList>
            <consortium name="Ensembl"/>
        </authorList>
    </citation>
    <scope>IDENTIFICATION</scope>
</reference>
<dbReference type="InterPro" id="IPR036236">
    <property type="entry name" value="Znf_C2H2_sf"/>
</dbReference>
<dbReference type="SMART" id="SM00355">
    <property type="entry name" value="ZnF_C2H2"/>
    <property type="match status" value="3"/>
</dbReference>
<dbReference type="PANTHER" id="PTHR23067">
    <property type="entry name" value="DOUBLE-STRANDED RNA-BINDING ZINC FINGER PROTEIN"/>
    <property type="match status" value="1"/>
</dbReference>
<dbReference type="InterPro" id="IPR003604">
    <property type="entry name" value="Matrin/U1-like-C_Znf_C2H2"/>
</dbReference>
<dbReference type="PANTHER" id="PTHR23067:SF6">
    <property type="entry name" value="ZINC FINGER PROTEIN 385C"/>
    <property type="match status" value="1"/>
</dbReference>
<reference evidence="9" key="2">
    <citation type="submission" date="2025-09" db="UniProtKB">
        <authorList>
            <consortium name="Ensembl"/>
        </authorList>
    </citation>
    <scope>IDENTIFICATION</scope>
</reference>
<evidence type="ECO:0000256" key="6">
    <source>
        <dbReference type="ARBA" id="ARBA00023242"/>
    </source>
</evidence>
<evidence type="ECO:0000256" key="7">
    <source>
        <dbReference type="SAM" id="MobiDB-lite"/>
    </source>
</evidence>
<proteinExistence type="predicted"/>
<dbReference type="SMART" id="SM00451">
    <property type="entry name" value="ZnF_U1"/>
    <property type="match status" value="3"/>
</dbReference>
<dbReference type="SUPFAM" id="SSF57667">
    <property type="entry name" value="beta-beta-alpha zinc fingers"/>
    <property type="match status" value="3"/>
</dbReference>
<organism evidence="9 10">
    <name type="scientific">Terrapene triunguis</name>
    <name type="common">Three-toed box turtle</name>
    <dbReference type="NCBI Taxonomy" id="2587831"/>
    <lineage>
        <taxon>Eukaryota</taxon>
        <taxon>Metazoa</taxon>
        <taxon>Chordata</taxon>
        <taxon>Craniata</taxon>
        <taxon>Vertebrata</taxon>
        <taxon>Euteleostomi</taxon>
        <taxon>Archelosauria</taxon>
        <taxon>Testudinata</taxon>
        <taxon>Testudines</taxon>
        <taxon>Cryptodira</taxon>
        <taxon>Durocryptodira</taxon>
        <taxon>Testudinoidea</taxon>
        <taxon>Emydidae</taxon>
        <taxon>Terrapene</taxon>
    </lineage>
</organism>
<evidence type="ECO:0000256" key="4">
    <source>
        <dbReference type="ARBA" id="ARBA00022771"/>
    </source>
</evidence>
<feature type="domain" description="C2H2-type" evidence="8">
    <location>
        <begin position="152"/>
        <end position="174"/>
    </location>
</feature>
<comment type="subcellular location">
    <subcellularLocation>
        <location evidence="1">Nucleus</location>
    </subcellularLocation>
</comment>
<feature type="compositionally biased region" description="Low complexity" evidence="7">
    <location>
        <begin position="209"/>
        <end position="229"/>
    </location>
</feature>